<dbReference type="GO" id="GO:0006793">
    <property type="term" value="P:phosphorus metabolic process"/>
    <property type="evidence" value="ECO:0007669"/>
    <property type="project" value="UniProtKB-ARBA"/>
</dbReference>
<dbReference type="SMART" id="SM00278">
    <property type="entry name" value="HhH1"/>
    <property type="match status" value="2"/>
</dbReference>
<dbReference type="Gene3D" id="3.30.870.10">
    <property type="entry name" value="Endonuclease Chain A"/>
    <property type="match status" value="2"/>
</dbReference>
<dbReference type="InterPro" id="IPR035437">
    <property type="entry name" value="SNase_OB-fold_sf"/>
</dbReference>
<dbReference type="GO" id="GO:0003677">
    <property type="term" value="F:DNA binding"/>
    <property type="evidence" value="ECO:0007669"/>
    <property type="project" value="InterPro"/>
</dbReference>
<dbReference type="Pfam" id="PF00565">
    <property type="entry name" value="SNase"/>
    <property type="match status" value="1"/>
</dbReference>
<keyword evidence="5" id="KW-0442">Lipid degradation</keyword>
<dbReference type="AlphaFoldDB" id="A0A345UHU8"/>
<name>A0A345UHU8_9BACT</name>
<keyword evidence="10" id="KW-1185">Reference proteome</keyword>
<keyword evidence="4" id="KW-0378">Hydrolase</keyword>
<dbReference type="GO" id="GO:0016042">
    <property type="term" value="P:lipid catabolic process"/>
    <property type="evidence" value="ECO:0007669"/>
    <property type="project" value="UniProtKB-KW"/>
</dbReference>
<dbReference type="InterPro" id="IPR003583">
    <property type="entry name" value="Hlx-hairpin-Hlx_DNA-bd_motif"/>
</dbReference>
<dbReference type="InterPro" id="IPR051406">
    <property type="entry name" value="PLD_domain"/>
</dbReference>
<organism evidence="9 10">
    <name type="scientific">Cyclonatronum proteinivorum</name>
    <dbReference type="NCBI Taxonomy" id="1457365"/>
    <lineage>
        <taxon>Bacteria</taxon>
        <taxon>Pseudomonadati</taxon>
        <taxon>Balneolota</taxon>
        <taxon>Balneolia</taxon>
        <taxon>Balneolales</taxon>
        <taxon>Cyclonatronaceae</taxon>
        <taxon>Cyclonatronum</taxon>
    </lineage>
</organism>
<dbReference type="InterPro" id="IPR025202">
    <property type="entry name" value="PLD-like_dom"/>
</dbReference>
<dbReference type="Proteomes" id="UP000254808">
    <property type="component" value="Chromosome"/>
</dbReference>
<proteinExistence type="inferred from homology"/>
<dbReference type="SUPFAM" id="SSF50199">
    <property type="entry name" value="Staphylococcal nuclease"/>
    <property type="match status" value="1"/>
</dbReference>
<dbReference type="GO" id="GO:0006281">
    <property type="term" value="P:DNA repair"/>
    <property type="evidence" value="ECO:0007669"/>
    <property type="project" value="InterPro"/>
</dbReference>
<dbReference type="PANTHER" id="PTHR43856">
    <property type="entry name" value="CARDIOLIPIN HYDROLASE"/>
    <property type="match status" value="1"/>
</dbReference>
<evidence type="ECO:0000256" key="3">
    <source>
        <dbReference type="ARBA" id="ARBA00012027"/>
    </source>
</evidence>
<dbReference type="Pfam" id="PF13091">
    <property type="entry name" value="PLDc_2"/>
    <property type="match status" value="2"/>
</dbReference>
<evidence type="ECO:0000256" key="2">
    <source>
        <dbReference type="ARBA" id="ARBA00008664"/>
    </source>
</evidence>
<dbReference type="EMBL" id="CP027806">
    <property type="protein sequence ID" value="AXJ00050.1"/>
    <property type="molecule type" value="Genomic_DNA"/>
</dbReference>
<evidence type="ECO:0000256" key="5">
    <source>
        <dbReference type="ARBA" id="ARBA00022963"/>
    </source>
</evidence>
<dbReference type="RefSeq" id="WP_114983359.1">
    <property type="nucleotide sequence ID" value="NZ_CP027806.1"/>
</dbReference>
<accession>A0A345UHU8</accession>
<dbReference type="InterPro" id="IPR001736">
    <property type="entry name" value="PLipase_D/transphosphatidylase"/>
</dbReference>
<dbReference type="PROSITE" id="PS50830">
    <property type="entry name" value="TNASE_3"/>
    <property type="match status" value="1"/>
</dbReference>
<dbReference type="InterPro" id="IPR010994">
    <property type="entry name" value="RuvA_2-like"/>
</dbReference>
<dbReference type="GO" id="GO:0016891">
    <property type="term" value="F:RNA endonuclease activity producing 5'-phosphomonoesters, hydrolytic mechanism"/>
    <property type="evidence" value="ECO:0007669"/>
    <property type="project" value="TreeGrafter"/>
</dbReference>
<evidence type="ECO:0000256" key="4">
    <source>
        <dbReference type="ARBA" id="ARBA00022801"/>
    </source>
</evidence>
<dbReference type="OrthoDB" id="9762009at2"/>
<comment type="similarity">
    <text evidence="2">Belongs to the phospholipase D family.</text>
</comment>
<dbReference type="EC" id="3.1.4.4" evidence="3"/>
<evidence type="ECO:0000259" key="8">
    <source>
        <dbReference type="PROSITE" id="PS50830"/>
    </source>
</evidence>
<evidence type="ECO:0000256" key="1">
    <source>
        <dbReference type="ARBA" id="ARBA00000798"/>
    </source>
</evidence>
<gene>
    <name evidence="9" type="ORF">CYPRO_0767</name>
</gene>
<dbReference type="Gene3D" id="2.40.50.90">
    <property type="match status" value="1"/>
</dbReference>
<reference evidence="9 10" key="1">
    <citation type="submission" date="2018-03" db="EMBL/GenBank/DDBJ databases">
        <title>Phenotypic and genomic properties of Cyclonatronum proteinivorum gen. nov., sp. nov., a haloalkaliphilic bacteroidete from soda lakes possessing Na+-translocating rhodopsin.</title>
        <authorList>
            <person name="Toshchakov S.V."/>
            <person name="Korzhenkov A."/>
            <person name="Samarov N.I."/>
            <person name="Kublanov I.V."/>
            <person name="Muntyan M.S."/>
            <person name="Sorokin D.Y."/>
        </authorList>
    </citation>
    <scope>NUCLEOTIDE SEQUENCE [LARGE SCALE GENOMIC DNA]</scope>
    <source>
        <strain evidence="9 10">Omega</strain>
    </source>
</reference>
<dbReference type="Gene3D" id="1.10.150.320">
    <property type="entry name" value="Photosystem II 12 kDa extrinsic protein"/>
    <property type="match status" value="1"/>
</dbReference>
<keyword evidence="6" id="KW-0443">Lipid metabolism</keyword>
<feature type="domain" description="PLD phosphodiesterase" evidence="7">
    <location>
        <begin position="217"/>
        <end position="251"/>
    </location>
</feature>
<evidence type="ECO:0000313" key="10">
    <source>
        <dbReference type="Proteomes" id="UP000254808"/>
    </source>
</evidence>
<dbReference type="PANTHER" id="PTHR43856:SF1">
    <property type="entry name" value="MITOCHONDRIAL CARDIOLIPIN HYDROLASE"/>
    <property type="match status" value="1"/>
</dbReference>
<dbReference type="Pfam" id="PF12836">
    <property type="entry name" value="HHH_3"/>
    <property type="match status" value="1"/>
</dbReference>
<protein>
    <recommendedName>
        <fullName evidence="3">phospholipase D</fullName>
        <ecNumber evidence="3">3.1.4.4</ecNumber>
    </recommendedName>
</protein>
<dbReference type="SUPFAM" id="SSF56024">
    <property type="entry name" value="Phospholipase D/nuclease"/>
    <property type="match status" value="2"/>
</dbReference>
<dbReference type="PROSITE" id="PS50035">
    <property type="entry name" value="PLD"/>
    <property type="match status" value="1"/>
</dbReference>
<evidence type="ECO:0000313" key="9">
    <source>
        <dbReference type="EMBL" id="AXJ00050.1"/>
    </source>
</evidence>
<evidence type="ECO:0000259" key="7">
    <source>
        <dbReference type="PROSITE" id="PS50035"/>
    </source>
</evidence>
<dbReference type="InterPro" id="IPR016071">
    <property type="entry name" value="Staphylococal_nuclease_OB-fold"/>
</dbReference>
<comment type="catalytic activity">
    <reaction evidence="1">
        <text>a 1,2-diacyl-sn-glycero-3-phosphocholine + H2O = a 1,2-diacyl-sn-glycero-3-phosphate + choline + H(+)</text>
        <dbReference type="Rhea" id="RHEA:14445"/>
        <dbReference type="ChEBI" id="CHEBI:15354"/>
        <dbReference type="ChEBI" id="CHEBI:15377"/>
        <dbReference type="ChEBI" id="CHEBI:15378"/>
        <dbReference type="ChEBI" id="CHEBI:57643"/>
        <dbReference type="ChEBI" id="CHEBI:58608"/>
        <dbReference type="EC" id="3.1.4.4"/>
    </reaction>
</comment>
<dbReference type="GO" id="GO:0004630">
    <property type="term" value="F:phospholipase D activity"/>
    <property type="evidence" value="ECO:0007669"/>
    <property type="project" value="UniProtKB-EC"/>
</dbReference>
<feature type="domain" description="TNase-like" evidence="8">
    <location>
        <begin position="485"/>
        <end position="625"/>
    </location>
</feature>
<dbReference type="KEGG" id="cprv:CYPRO_0767"/>
<sequence length="713" mass="79141">MMKDDLLMIAEVFRTGNSRQRELFRTPARGVMPSTETLPPNHAQPGRNRACGRRTLFHACSQLLLCLLLIAGLWAPQASATATAEREAAAADTSTVEWMRFYFNMPADTSLSRNGIAVNDNYDLIGTLTDLIDAARYSVDVAVYDFQNPRVGQALTDARARGLRVRVIIDQGNRDRRPDLTDPLWEMLREGDVIVMDDNGTVYWSDGRTDVNRIPGATSFMHHKFAVIDAQSPDPDDFYTWAGSMNLTYTGPYNTNVTYVIKDSGITQAFELEFNIMWGSDGALPNPSRARFKRHKPDVGRHQHWVGDTRVELYFSPMNSSRTKPSISERVVELVEAASYDLAFMAFSITPGIPISQAIWARSAQADVSLGGVIDRAFFGRYRAQGEIWTVPEARMFGRSVLPGRELRKLHHKTLLIDALTDAADAVPVVVTGSYNFSAAAEYANDEFMLIIHCGEVANQFVQEFGAVKARARGEAEPPVPAMDPDVWYRVASVTDGQVFQAELTPNFRYPVSLIGVDAPRLFAGPDSSFHHAGASSAYLTRLLEGREVRIQGPFGDVPENRFSRFHAYVTARDSAGNEISVNRKMLLNGMAAYSRFNQQHPDSAAAWRALAEKARAEGLNLWAEPDKVGQRVARTQEDLEARVRSAPDFPINLNTAPLEELVLLPMIGPARAEAIIAYRQANGPFTDLDDLQRIRGIGPGIVERISVFVVLE</sequence>
<dbReference type="SUPFAM" id="SSF47781">
    <property type="entry name" value="RuvA domain 2-like"/>
    <property type="match status" value="1"/>
</dbReference>
<evidence type="ECO:0000256" key="6">
    <source>
        <dbReference type="ARBA" id="ARBA00023098"/>
    </source>
</evidence>
<dbReference type="SMART" id="SM00318">
    <property type="entry name" value="SNc"/>
    <property type="match status" value="1"/>
</dbReference>